<dbReference type="STRING" id="658219.SAMN05216212_2734"/>
<feature type="domain" description="Peptidase M15A C-terminal" evidence="2">
    <location>
        <begin position="126"/>
        <end position="193"/>
    </location>
</feature>
<dbReference type="EMBL" id="FNFH01000006">
    <property type="protein sequence ID" value="SDK61624.1"/>
    <property type="molecule type" value="Genomic_DNA"/>
</dbReference>
<protein>
    <submittedName>
        <fullName evidence="3">Peptidase M15</fullName>
    </submittedName>
</protein>
<dbReference type="Pfam" id="PF08291">
    <property type="entry name" value="Peptidase_M15_3"/>
    <property type="match status" value="1"/>
</dbReference>
<keyword evidence="1" id="KW-0812">Transmembrane</keyword>
<keyword evidence="4" id="KW-1185">Reference proteome</keyword>
<gene>
    <name evidence="3" type="ORF">SAMN05216212_2734</name>
</gene>
<keyword evidence="1" id="KW-0472">Membrane</keyword>
<dbReference type="Proteomes" id="UP000199305">
    <property type="component" value="Unassembled WGS sequence"/>
</dbReference>
<dbReference type="AlphaFoldDB" id="A0A1G9DCU2"/>
<keyword evidence="1" id="KW-1133">Transmembrane helix</keyword>
<evidence type="ECO:0000256" key="1">
    <source>
        <dbReference type="SAM" id="Phobius"/>
    </source>
</evidence>
<dbReference type="InterPro" id="IPR009045">
    <property type="entry name" value="Zn_M74/Hedgehog-like"/>
</dbReference>
<organism evidence="3 4">
    <name type="scientific">Microbulbifer yueqingensis</name>
    <dbReference type="NCBI Taxonomy" id="658219"/>
    <lineage>
        <taxon>Bacteria</taxon>
        <taxon>Pseudomonadati</taxon>
        <taxon>Pseudomonadota</taxon>
        <taxon>Gammaproteobacteria</taxon>
        <taxon>Cellvibrionales</taxon>
        <taxon>Microbulbiferaceae</taxon>
        <taxon>Microbulbifer</taxon>
    </lineage>
</organism>
<dbReference type="OrthoDB" id="500593at2"/>
<accession>A0A1G9DCU2</accession>
<dbReference type="Gene3D" id="3.30.1380.10">
    <property type="match status" value="1"/>
</dbReference>
<sequence length="222" mass="25019">MPAGQPFSNYRRRPPGQRTNRLVIAGIALMLLGIVGGLWLYLYLKSLEKPYRDVQGYRVPTNHTLRSFLRQGDNRARLKELERFLDSRGVGEVVETGSLFRQGSDWLEINEPPFAIPPHSEWENIVETLKVVRDQVIPAIGPVEILSAYRTDSYNRRGGGAGGSKHRQFCGLDLVPLSNIGRGELVEELRMVHAQVGRSSQVGLGIYSSVRFHIDTCGYRSW</sequence>
<feature type="transmembrane region" description="Helical" evidence="1">
    <location>
        <begin position="21"/>
        <end position="44"/>
    </location>
</feature>
<name>A0A1G9DCU2_9GAMM</name>
<dbReference type="InterPro" id="IPR013230">
    <property type="entry name" value="Peptidase_M15A_C"/>
</dbReference>
<reference evidence="4" key="1">
    <citation type="submission" date="2016-10" db="EMBL/GenBank/DDBJ databases">
        <authorList>
            <person name="Varghese N."/>
            <person name="Submissions S."/>
        </authorList>
    </citation>
    <scope>NUCLEOTIDE SEQUENCE [LARGE SCALE GENOMIC DNA]</scope>
    <source>
        <strain evidence="4">CGMCC 1.10658</strain>
    </source>
</reference>
<evidence type="ECO:0000259" key="2">
    <source>
        <dbReference type="Pfam" id="PF08291"/>
    </source>
</evidence>
<evidence type="ECO:0000313" key="4">
    <source>
        <dbReference type="Proteomes" id="UP000199305"/>
    </source>
</evidence>
<proteinExistence type="predicted"/>
<evidence type="ECO:0000313" key="3">
    <source>
        <dbReference type="EMBL" id="SDK61624.1"/>
    </source>
</evidence>
<dbReference type="SUPFAM" id="SSF55166">
    <property type="entry name" value="Hedgehog/DD-peptidase"/>
    <property type="match status" value="1"/>
</dbReference>